<dbReference type="InterPro" id="IPR038418">
    <property type="entry name" value="6-PTP_synth/QueD_sf"/>
</dbReference>
<comment type="similarity">
    <text evidence="3">Belongs to the PTPS family. QueD subfamily.</text>
</comment>
<accession>A0A3M0G5Q9</accession>
<evidence type="ECO:0000256" key="1">
    <source>
        <dbReference type="ARBA" id="ARBA00001947"/>
    </source>
</evidence>
<evidence type="ECO:0000256" key="8">
    <source>
        <dbReference type="ARBA" id="ARBA00023239"/>
    </source>
</evidence>
<keyword evidence="12" id="KW-1185">Reference proteome</keyword>
<dbReference type="PANTHER" id="PTHR12589:SF7">
    <property type="entry name" value="6-PYRUVOYL TETRAHYDROBIOPTERIN SYNTHASE"/>
    <property type="match status" value="1"/>
</dbReference>
<dbReference type="EMBL" id="REFW01000002">
    <property type="protein sequence ID" value="RMB60184.1"/>
    <property type="molecule type" value="Genomic_DNA"/>
</dbReference>
<comment type="cofactor">
    <cofactor evidence="1">
        <name>Zn(2+)</name>
        <dbReference type="ChEBI" id="CHEBI:29105"/>
    </cofactor>
</comment>
<keyword evidence="8" id="KW-0456">Lyase</keyword>
<evidence type="ECO:0000313" key="11">
    <source>
        <dbReference type="EMBL" id="RMB60184.1"/>
    </source>
</evidence>
<reference evidence="11 12" key="1">
    <citation type="submission" date="2018-10" db="EMBL/GenBank/DDBJ databases">
        <title>Tessaracoccus antarcticuss sp. nov., isolated from sediment.</title>
        <authorList>
            <person name="Zhou L.Y."/>
            <person name="Du Z.J."/>
        </authorList>
    </citation>
    <scope>NUCLEOTIDE SEQUENCE [LARGE SCALE GENOMIC DNA]</scope>
    <source>
        <strain evidence="11 12">JDX10</strain>
    </source>
</reference>
<dbReference type="InterPro" id="IPR007115">
    <property type="entry name" value="6-PTP_synth/QueD"/>
</dbReference>
<evidence type="ECO:0000256" key="9">
    <source>
        <dbReference type="ARBA" id="ARBA00031449"/>
    </source>
</evidence>
<protein>
    <recommendedName>
        <fullName evidence="5">6-carboxy-5,6,7,8-tetrahydropterin synthase</fullName>
        <ecNumber evidence="4">4.1.2.50</ecNumber>
    </recommendedName>
    <alternativeName>
        <fullName evidence="9">Queuosine biosynthesis protein QueD</fullName>
    </alternativeName>
</protein>
<evidence type="ECO:0000256" key="5">
    <source>
        <dbReference type="ARBA" id="ARBA00018141"/>
    </source>
</evidence>
<evidence type="ECO:0000256" key="10">
    <source>
        <dbReference type="ARBA" id="ARBA00048807"/>
    </source>
</evidence>
<proteinExistence type="inferred from homology"/>
<dbReference type="Proteomes" id="UP000275256">
    <property type="component" value="Unassembled WGS sequence"/>
</dbReference>
<dbReference type="OrthoDB" id="9787853at2"/>
<keyword evidence="7" id="KW-0862">Zinc</keyword>
<evidence type="ECO:0000256" key="6">
    <source>
        <dbReference type="ARBA" id="ARBA00022723"/>
    </source>
</evidence>
<dbReference type="Gene3D" id="3.30.479.10">
    <property type="entry name" value="6-pyruvoyl tetrahydropterin synthase/QueD"/>
    <property type="match status" value="1"/>
</dbReference>
<evidence type="ECO:0000256" key="4">
    <source>
        <dbReference type="ARBA" id="ARBA00012982"/>
    </source>
</evidence>
<comment type="pathway">
    <text evidence="2">Purine metabolism; 7-cyano-7-deazaguanine biosynthesis.</text>
</comment>
<evidence type="ECO:0000256" key="7">
    <source>
        <dbReference type="ARBA" id="ARBA00022833"/>
    </source>
</evidence>
<dbReference type="GO" id="GO:0046872">
    <property type="term" value="F:metal ion binding"/>
    <property type="evidence" value="ECO:0007669"/>
    <property type="project" value="UniProtKB-KW"/>
</dbReference>
<sequence length="126" mass="14110">MYSLTVCDHIMIAHSLPDPRFGPAQGMHGATMAVEATWRRHELGPLSIVMDIGEATSMLATVLDALRYENLDEHPDFVGRLSTTETVARHISDKLRERFDESEFAGLQVLLREHPGAWATYDVNFG</sequence>
<comment type="catalytic activity">
    <reaction evidence="10">
        <text>7,8-dihydroneopterin 3'-triphosphate + H2O = 6-carboxy-5,6,7,8-tetrahydropterin + triphosphate + acetaldehyde + 2 H(+)</text>
        <dbReference type="Rhea" id="RHEA:27966"/>
        <dbReference type="ChEBI" id="CHEBI:15343"/>
        <dbReference type="ChEBI" id="CHEBI:15377"/>
        <dbReference type="ChEBI" id="CHEBI:15378"/>
        <dbReference type="ChEBI" id="CHEBI:18036"/>
        <dbReference type="ChEBI" id="CHEBI:58462"/>
        <dbReference type="ChEBI" id="CHEBI:61032"/>
        <dbReference type="EC" id="4.1.2.50"/>
    </reaction>
</comment>
<dbReference type="AlphaFoldDB" id="A0A3M0G5Q9"/>
<comment type="caution">
    <text evidence="11">The sequence shown here is derived from an EMBL/GenBank/DDBJ whole genome shotgun (WGS) entry which is preliminary data.</text>
</comment>
<dbReference type="SUPFAM" id="SSF55620">
    <property type="entry name" value="Tetrahydrobiopterin biosynthesis enzymes-like"/>
    <property type="match status" value="1"/>
</dbReference>
<keyword evidence="6" id="KW-0479">Metal-binding</keyword>
<dbReference type="UniPathway" id="UPA00391"/>
<dbReference type="Pfam" id="PF01242">
    <property type="entry name" value="PTPS"/>
    <property type="match status" value="1"/>
</dbReference>
<dbReference type="EC" id="4.1.2.50" evidence="4"/>
<dbReference type="RefSeq" id="WP_121901664.1">
    <property type="nucleotide sequence ID" value="NZ_REFW01000002.1"/>
</dbReference>
<evidence type="ECO:0000256" key="3">
    <source>
        <dbReference type="ARBA" id="ARBA00008900"/>
    </source>
</evidence>
<organism evidence="11 12">
    <name type="scientific">Tessaracoccus antarcticus</name>
    <dbReference type="NCBI Taxonomy" id="2479848"/>
    <lineage>
        <taxon>Bacteria</taxon>
        <taxon>Bacillati</taxon>
        <taxon>Actinomycetota</taxon>
        <taxon>Actinomycetes</taxon>
        <taxon>Propionibacteriales</taxon>
        <taxon>Propionibacteriaceae</taxon>
        <taxon>Tessaracoccus</taxon>
    </lineage>
</organism>
<dbReference type="GO" id="GO:0070497">
    <property type="term" value="F:6-carboxytetrahydropterin synthase activity"/>
    <property type="evidence" value="ECO:0007669"/>
    <property type="project" value="UniProtKB-EC"/>
</dbReference>
<evidence type="ECO:0000313" key="12">
    <source>
        <dbReference type="Proteomes" id="UP000275256"/>
    </source>
</evidence>
<evidence type="ECO:0000256" key="2">
    <source>
        <dbReference type="ARBA" id="ARBA00005061"/>
    </source>
</evidence>
<name>A0A3M0G5Q9_9ACTN</name>
<gene>
    <name evidence="11" type="ORF">EAX62_10905</name>
</gene>
<dbReference type="PANTHER" id="PTHR12589">
    <property type="entry name" value="PYRUVOYL TETRAHYDROBIOPTERIN SYNTHASE"/>
    <property type="match status" value="1"/>
</dbReference>